<keyword evidence="16" id="KW-0804">Transcription</keyword>
<feature type="transmembrane region" description="Helical" evidence="19">
    <location>
        <begin position="947"/>
        <end position="964"/>
    </location>
</feature>
<evidence type="ECO:0000313" key="24">
    <source>
        <dbReference type="Proteomes" id="UP000675881"/>
    </source>
</evidence>
<feature type="transmembrane region" description="Helical" evidence="19">
    <location>
        <begin position="1043"/>
        <end position="1062"/>
    </location>
</feature>
<keyword evidence="17" id="KW-0539">Nucleus</keyword>
<dbReference type="GO" id="GO:0051453">
    <property type="term" value="P:regulation of intracellular pH"/>
    <property type="evidence" value="ECO:0007669"/>
    <property type="project" value="TreeGrafter"/>
</dbReference>
<evidence type="ECO:0000256" key="16">
    <source>
        <dbReference type="ARBA" id="ARBA00023163"/>
    </source>
</evidence>
<keyword evidence="5" id="KW-0813">Transport</keyword>
<evidence type="ECO:0000259" key="22">
    <source>
        <dbReference type="Pfam" id="PF12265"/>
    </source>
</evidence>
<gene>
    <name evidence="23" type="ORF">LSAA_9353</name>
</gene>
<feature type="region of interest" description="Disordered" evidence="18">
    <location>
        <begin position="1286"/>
        <end position="1308"/>
    </location>
</feature>
<comment type="similarity">
    <text evidence="4">Belongs to the anion exchanger (TC 2.A.31) family.</text>
</comment>
<keyword evidence="12 19" id="KW-1133">Transmembrane helix</keyword>
<dbReference type="InterPro" id="IPR011531">
    <property type="entry name" value="HCO3_transpt-like_TM_dom"/>
</dbReference>
<comment type="subcellular location">
    <subcellularLocation>
        <location evidence="2">Cell membrane</location>
        <topology evidence="2">Multi-pass membrane protein</topology>
    </subcellularLocation>
    <subcellularLocation>
        <location evidence="1">Nucleus</location>
    </subcellularLocation>
</comment>
<evidence type="ECO:0000256" key="11">
    <source>
        <dbReference type="ARBA" id="ARBA00022853"/>
    </source>
</evidence>
<evidence type="ECO:0000256" key="12">
    <source>
        <dbReference type="ARBA" id="ARBA00022989"/>
    </source>
</evidence>
<reference evidence="23" key="1">
    <citation type="submission" date="2021-02" db="EMBL/GenBank/DDBJ databases">
        <authorList>
            <person name="Bekaert M."/>
        </authorList>
    </citation>
    <scope>NUCLEOTIDE SEQUENCE</scope>
    <source>
        <strain evidence="23">IoA-00</strain>
    </source>
</reference>
<dbReference type="InterPro" id="IPR013769">
    <property type="entry name" value="Band3_cytoplasmic_dom"/>
</dbReference>
<keyword evidence="10" id="KW-0677">Repeat</keyword>
<feature type="transmembrane region" description="Helical" evidence="19">
    <location>
        <begin position="761"/>
        <end position="779"/>
    </location>
</feature>
<evidence type="ECO:0000256" key="18">
    <source>
        <dbReference type="SAM" id="MobiDB-lite"/>
    </source>
</evidence>
<keyword evidence="9 19" id="KW-0812">Transmembrane</keyword>
<feature type="compositionally biased region" description="Basic and acidic residues" evidence="18">
    <location>
        <begin position="228"/>
        <end position="238"/>
    </location>
</feature>
<dbReference type="SMART" id="SM00320">
    <property type="entry name" value="WD40"/>
    <property type="match status" value="6"/>
</dbReference>
<keyword evidence="11" id="KW-0156">Chromatin regulator</keyword>
<dbReference type="SUPFAM" id="SSF55804">
    <property type="entry name" value="Phoshotransferase/anion transport protein"/>
    <property type="match status" value="1"/>
</dbReference>
<dbReference type="InterPro" id="IPR016152">
    <property type="entry name" value="PTrfase/Anion_transptr"/>
</dbReference>
<dbReference type="InterPro" id="IPR019775">
    <property type="entry name" value="WD40_repeat_CS"/>
</dbReference>
<feature type="domain" description="Band 3 cytoplasmic" evidence="21">
    <location>
        <begin position="347"/>
        <end position="656"/>
    </location>
</feature>
<dbReference type="GO" id="GO:0005634">
    <property type="term" value="C:nucleus"/>
    <property type="evidence" value="ECO:0007669"/>
    <property type="project" value="UniProtKB-SubCell"/>
</dbReference>
<keyword evidence="14" id="KW-0406">Ion transport</keyword>
<feature type="compositionally biased region" description="Gly residues" evidence="18">
    <location>
        <begin position="1294"/>
        <end position="1305"/>
    </location>
</feature>
<dbReference type="GO" id="GO:0006325">
    <property type="term" value="P:chromatin organization"/>
    <property type="evidence" value="ECO:0007669"/>
    <property type="project" value="UniProtKB-KW"/>
</dbReference>
<evidence type="ECO:0000256" key="5">
    <source>
        <dbReference type="ARBA" id="ARBA00022448"/>
    </source>
</evidence>
<dbReference type="EMBL" id="HG994584">
    <property type="protein sequence ID" value="CAF2960475.1"/>
    <property type="molecule type" value="Genomic_DNA"/>
</dbReference>
<dbReference type="PROSITE" id="PS00678">
    <property type="entry name" value="WD_REPEATS_1"/>
    <property type="match status" value="3"/>
</dbReference>
<keyword evidence="6" id="KW-1003">Cell membrane</keyword>
<feature type="transmembrane region" description="Helical" evidence="19">
    <location>
        <begin position="985"/>
        <end position="1004"/>
    </location>
</feature>
<feature type="transmembrane region" description="Helical" evidence="19">
    <location>
        <begin position="855"/>
        <end position="873"/>
    </location>
</feature>
<feature type="region of interest" description="Disordered" evidence="18">
    <location>
        <begin position="189"/>
        <end position="209"/>
    </location>
</feature>
<feature type="domain" description="Histone-binding protein RBBP4-like N-terminal" evidence="22">
    <location>
        <begin position="1320"/>
        <end position="1358"/>
    </location>
</feature>
<dbReference type="Gene3D" id="2.130.10.10">
    <property type="entry name" value="YVTN repeat-like/Quinoprotein amine dehydrogenase"/>
    <property type="match status" value="1"/>
</dbReference>
<feature type="region of interest" description="Disordered" evidence="18">
    <location>
        <begin position="1"/>
        <end position="21"/>
    </location>
</feature>
<dbReference type="Pfam" id="PF00400">
    <property type="entry name" value="WD40"/>
    <property type="match status" value="5"/>
</dbReference>
<evidence type="ECO:0000256" key="19">
    <source>
        <dbReference type="SAM" id="Phobius"/>
    </source>
</evidence>
<proteinExistence type="inferred from homology"/>
<dbReference type="PRINTS" id="PR00320">
    <property type="entry name" value="GPROTEINBRPT"/>
</dbReference>
<dbReference type="InterPro" id="IPR001680">
    <property type="entry name" value="WD40_rpt"/>
</dbReference>
<dbReference type="GO" id="GO:0015701">
    <property type="term" value="P:bicarbonate transport"/>
    <property type="evidence" value="ECO:0007669"/>
    <property type="project" value="TreeGrafter"/>
</dbReference>
<dbReference type="SUPFAM" id="SSF50978">
    <property type="entry name" value="WD40 repeat-like"/>
    <property type="match status" value="1"/>
</dbReference>
<comment type="similarity">
    <text evidence="3">Belongs to the WD repeat RBAP46/RBAP48/MSI1 family.</text>
</comment>
<evidence type="ECO:0000259" key="21">
    <source>
        <dbReference type="Pfam" id="PF07565"/>
    </source>
</evidence>
<feature type="domain" description="Bicarbonate transporter-like transmembrane" evidence="20">
    <location>
        <begin position="706"/>
        <end position="1164"/>
    </location>
</feature>
<feature type="region of interest" description="Disordered" evidence="18">
    <location>
        <begin position="228"/>
        <end position="251"/>
    </location>
</feature>
<evidence type="ECO:0000256" key="3">
    <source>
        <dbReference type="ARBA" id="ARBA00009341"/>
    </source>
</evidence>
<dbReference type="GO" id="GO:0042826">
    <property type="term" value="F:histone deacetylase binding"/>
    <property type="evidence" value="ECO:0007669"/>
    <property type="project" value="UniProtKB-ARBA"/>
</dbReference>
<feature type="transmembrane region" description="Helical" evidence="19">
    <location>
        <begin position="728"/>
        <end position="749"/>
    </location>
</feature>
<feature type="transmembrane region" description="Helical" evidence="19">
    <location>
        <begin position="893"/>
        <end position="909"/>
    </location>
</feature>
<evidence type="ECO:0000256" key="15">
    <source>
        <dbReference type="ARBA" id="ARBA00023136"/>
    </source>
</evidence>
<keyword evidence="15 19" id="KW-0472">Membrane</keyword>
<keyword evidence="13" id="KW-0805">Transcription regulation</keyword>
<evidence type="ECO:0000256" key="17">
    <source>
        <dbReference type="ARBA" id="ARBA00023242"/>
    </source>
</evidence>
<evidence type="ECO:0000256" key="10">
    <source>
        <dbReference type="ARBA" id="ARBA00022737"/>
    </source>
</evidence>
<feature type="transmembrane region" description="Helical" evidence="19">
    <location>
        <begin position="1068"/>
        <end position="1089"/>
    </location>
</feature>
<evidence type="ECO:0000256" key="2">
    <source>
        <dbReference type="ARBA" id="ARBA00004651"/>
    </source>
</evidence>
<feature type="transmembrane region" description="Helical" evidence="19">
    <location>
        <begin position="1139"/>
        <end position="1156"/>
    </location>
</feature>
<dbReference type="PANTHER" id="PTHR11453:SF47">
    <property type="entry name" value="ANION EXCHANGE PROTEIN"/>
    <property type="match status" value="1"/>
</dbReference>
<dbReference type="PROSITE" id="PS50082">
    <property type="entry name" value="WD_REPEATS_2"/>
    <property type="match status" value="5"/>
</dbReference>
<dbReference type="GO" id="GO:0005452">
    <property type="term" value="F:solute:inorganic anion antiporter activity"/>
    <property type="evidence" value="ECO:0007669"/>
    <property type="project" value="InterPro"/>
</dbReference>
<feature type="transmembrane region" description="Helical" evidence="19">
    <location>
        <begin position="1116"/>
        <end position="1133"/>
    </location>
</feature>
<dbReference type="GO" id="GO:0008509">
    <property type="term" value="F:monoatomic anion transmembrane transporter activity"/>
    <property type="evidence" value="ECO:0007669"/>
    <property type="project" value="InterPro"/>
</dbReference>
<dbReference type="Proteomes" id="UP000675881">
    <property type="component" value="Chromosome 5"/>
</dbReference>
<keyword evidence="24" id="KW-1185">Reference proteome</keyword>
<evidence type="ECO:0000259" key="20">
    <source>
        <dbReference type="Pfam" id="PF00955"/>
    </source>
</evidence>
<dbReference type="InterPro" id="IPR003020">
    <property type="entry name" value="HCO3_transpt_euk"/>
</dbReference>
<dbReference type="InterPro" id="IPR020472">
    <property type="entry name" value="WD40_PAC1"/>
</dbReference>
<dbReference type="CDD" id="cd00200">
    <property type="entry name" value="WD40"/>
    <property type="match status" value="1"/>
</dbReference>
<keyword evidence="7" id="KW-0678">Repressor</keyword>
<protein>
    <submittedName>
        <fullName evidence="23">RBBP4</fullName>
    </submittedName>
</protein>
<dbReference type="Pfam" id="PF00955">
    <property type="entry name" value="HCO3_cotransp"/>
    <property type="match status" value="1"/>
</dbReference>
<evidence type="ECO:0000256" key="1">
    <source>
        <dbReference type="ARBA" id="ARBA00004123"/>
    </source>
</evidence>
<evidence type="ECO:0000256" key="13">
    <source>
        <dbReference type="ARBA" id="ARBA00023015"/>
    </source>
</evidence>
<accession>A0A7R8H9V3</accession>
<evidence type="ECO:0000256" key="7">
    <source>
        <dbReference type="ARBA" id="ARBA00022491"/>
    </source>
</evidence>
<dbReference type="Pfam" id="PF07565">
    <property type="entry name" value="Band_3_cyto"/>
    <property type="match status" value="1"/>
</dbReference>
<feature type="compositionally biased region" description="Basic and acidic residues" evidence="18">
    <location>
        <begin position="161"/>
        <end position="173"/>
    </location>
</feature>
<evidence type="ECO:0000256" key="8">
    <source>
        <dbReference type="ARBA" id="ARBA00022574"/>
    </source>
</evidence>
<dbReference type="GO" id="GO:0005886">
    <property type="term" value="C:plasma membrane"/>
    <property type="evidence" value="ECO:0007669"/>
    <property type="project" value="UniProtKB-SubCell"/>
</dbReference>
<dbReference type="InterPro" id="IPR015943">
    <property type="entry name" value="WD40/YVTN_repeat-like_dom_sf"/>
</dbReference>
<feature type="compositionally biased region" description="Basic residues" evidence="18">
    <location>
        <begin position="239"/>
        <end position="251"/>
    </location>
</feature>
<evidence type="ECO:0000256" key="9">
    <source>
        <dbReference type="ARBA" id="ARBA00022692"/>
    </source>
</evidence>
<dbReference type="Pfam" id="PF12265">
    <property type="entry name" value="CAF1C_H4-bd"/>
    <property type="match status" value="1"/>
</dbReference>
<organism evidence="23 24">
    <name type="scientific">Lepeophtheirus salmonis</name>
    <name type="common">Salmon louse</name>
    <name type="synonym">Caligus salmonis</name>
    <dbReference type="NCBI Taxonomy" id="72036"/>
    <lineage>
        <taxon>Eukaryota</taxon>
        <taxon>Metazoa</taxon>
        <taxon>Ecdysozoa</taxon>
        <taxon>Arthropoda</taxon>
        <taxon>Crustacea</taxon>
        <taxon>Multicrustacea</taxon>
        <taxon>Hexanauplia</taxon>
        <taxon>Copepoda</taxon>
        <taxon>Siphonostomatoida</taxon>
        <taxon>Caligidae</taxon>
        <taxon>Lepeophtheirus</taxon>
    </lineage>
</organism>
<dbReference type="PANTHER" id="PTHR11453">
    <property type="entry name" value="ANION EXCHANGE PROTEIN"/>
    <property type="match status" value="1"/>
</dbReference>
<dbReference type="InterPro" id="IPR036322">
    <property type="entry name" value="WD40_repeat_dom_sf"/>
</dbReference>
<dbReference type="PROSITE" id="PS50294">
    <property type="entry name" value="WD_REPEATS_REGION"/>
    <property type="match status" value="3"/>
</dbReference>
<evidence type="ECO:0000256" key="14">
    <source>
        <dbReference type="ARBA" id="ARBA00023065"/>
    </source>
</evidence>
<dbReference type="Gene3D" id="3.40.930.10">
    <property type="entry name" value="Mannitol-specific EII, Chain A"/>
    <property type="match status" value="1"/>
</dbReference>
<keyword evidence="8" id="KW-0853">WD repeat</keyword>
<evidence type="ECO:0000256" key="6">
    <source>
        <dbReference type="ARBA" id="ARBA00022475"/>
    </source>
</evidence>
<dbReference type="InterPro" id="IPR022052">
    <property type="entry name" value="Histone-bd_RBBP4-like_N"/>
</dbReference>
<sequence>MQNNAHSSWSQGGTNSKNEGLDRACDKIFHPEKFDAAKFTKSGESNLDEGASFFYKNMNFTPYFSRPHLYDLLPLWRHHFLIFLSTIKPKILGPTIRIIIIKDFYAHNKAIMSKMRSKNSAPQLKRAQTEKAISFSQNMPPKKGEEPYEQGYLNPSMQDDFESKHEPNEKNKEFRPVSPAFLIFSESHEGSQDFPSMEGQSNDDDKPAFSRKVSFHVGHEDEDDYFLEDTKESQEVTKHRSSSKKKKKHSYRHALPLDLRRRVGSELAMEDNYSYVSDEDLQLRDVENLASHRNDDLKALHRHKIKKDPSKISMYRVHRKEITEGTENKLIQKVYGIPKKEFDHSPHDLFVEMDVLQEDQWVEMARWIKYEEDREEGSERWGKAHVSSLSFHSLINLRLCLEGGIFMFDMEAKDLTGVVYRVVEEFGCNSSISECEKSDILRVLLYRHKYVTDNHAFKFHLNRRHSNTSLKSLMTLEDKIHKSTSAKILQRPMSVSGNLAAGFHSLADMKMKDDEKLDIEAGDVETESIASHLEIKNYHDKEGILKRLKEGTEGTIVLSGSLDYLKEPMCAFVRLAEGIVMPNALEVPLPMRFIFILLTPKGDMNMDCYEIGRSFSTLMSNPNFHNMCYQVEEKREILSSINEFLDESVVLPPEKIKEDTADVKAAAGQGDGDDDPNKKKKKLGALDRFPYPFGGLINDLKTRFPGAIAFGGLTGEKTGNLIGIPETLIVSSIAGIIFALFSGTPLIIVESNKIEFLSLRVWIGVWVFIISVVVAGFQGSTLVKHFTKFTKDIFASLVSLLFIYEAIRKIILTFGEHPLHSLEDYCKEMPIGNYSDVDMEEERIEDINRVQPNTALLSIIILMFGTFFLAYYFRILRNGKFFGRTIRRALGDFGVPIAIAIMVLLDFAFEDAYTSKLKVPSGVEVTTPEKRGWVVSPLGKNSDIQPWIPFAAFLPAILLYLLLFMETHICELLMMDKSSKKGNGLHWDIVLLCIINCLGAFFGGPWICAATVRAVAHVSALTIMSTTHAPGESPKIVDVLDQRLSALVVSILVGVSITFSPILKLVPYAVLFGVFLYMGVSSTSGIQFFDRLSLLILPIKHHPPVSYVRRVKTWKMHLYTFCQAIGLIILWVVKSTQAALAFPFFVIGMIPFRFGLKFIFTEKRTRCEVLRTRAPCSSLGEITFTLNESSKHESLQQQYVVNSGNIRARDVSEEAVKICNVYLLDGVILARRSCVVVQLVKKEKKRREEERRREGKKVSASGVVNLCAEREGSVFFEKNRVTGEMSKLSESGSGKDGGNNGGGSNEGVFDEAVEERVINEEYKIWKKNTPFLYDLVMTHALEWPSLTAQWLPDVTPKNHLLIASVQLPNEDAQFDASHYDNEKGEFGGFGSVSGKIEIEIKINHEGEVNRARFMPQNPCVIATKTPSSDVLVFDYTKHPSKPDPMGVCTPDLRLRGHQKEGYGLSWNPNLNGYLLSASDDHTICLWDINAQPKDNKVIDAKTIFTGHTAVVEDVAWHLLHESLFGSVADDQKLMIWDTRSATHNKPSHTVDAHAAEVNCLSFNPYSEFILASGSADKTVALWDLRNLKLKLHSFESHKDEIFQVQWSPHNETILASSGTDRRLHVWDLSKIGEEQSAEDAEDGPPELLFIHGGHTAKISDFSWNPNDPWVICSVSEDNIMQVWQMAENIYNDEELDTPASEVDDK</sequence>
<dbReference type="OrthoDB" id="1735926at2759"/>
<evidence type="ECO:0000313" key="23">
    <source>
        <dbReference type="EMBL" id="CAF2960475.1"/>
    </source>
</evidence>
<feature type="region of interest" description="Disordered" evidence="18">
    <location>
        <begin position="135"/>
        <end position="173"/>
    </location>
</feature>
<dbReference type="FunFam" id="2.130.10.10:FF:000021">
    <property type="entry name" value="histone-binding protein RBBP4 isoform X1"/>
    <property type="match status" value="1"/>
</dbReference>
<name>A0A7R8H9V3_LEPSM</name>
<evidence type="ECO:0000256" key="4">
    <source>
        <dbReference type="ARBA" id="ARBA00010993"/>
    </source>
</evidence>
<feature type="compositionally biased region" description="Polar residues" evidence="18">
    <location>
        <begin position="1"/>
        <end position="18"/>
    </location>
</feature>